<accession>A0A316ZAA6</accession>
<evidence type="ECO:0000313" key="2">
    <source>
        <dbReference type="EMBL" id="PWN98511.1"/>
    </source>
</evidence>
<feature type="signal peptide" evidence="1">
    <location>
        <begin position="1"/>
        <end position="23"/>
    </location>
</feature>
<dbReference type="GeneID" id="37267315"/>
<keyword evidence="3" id="KW-1185">Reference proteome</keyword>
<keyword evidence="1" id="KW-0732">Signal</keyword>
<sequence length="257" mass="27251">MGTSPMQACRLLCSSELLFSASAGNAGGGPRSGEVRACVQGAEAWSCIAALGAAAHSNRAEQSEVQRQRRAASCALSLRAPLQTAPGAKRSKCRKVLRASALVISARPRASAGRARCRPASRVCALRRRSRSISRRRMRWRAHALSCCGCLRGSARGTQREGAPSPLSGACGGSYAPVSALRAYHLVPAQRAARPSASRRCCAPTQRWFVPTLLQSALPAVPSPKDTLLRWQRSPGRVAACLQESSCVLRQSGARGH</sequence>
<dbReference type="RefSeq" id="XP_025598790.1">
    <property type="nucleotide sequence ID" value="XM_025739769.1"/>
</dbReference>
<gene>
    <name evidence="2" type="ORF">FA09DRAFT_267421</name>
</gene>
<feature type="chain" id="PRO_5016397123" evidence="1">
    <location>
        <begin position="24"/>
        <end position="257"/>
    </location>
</feature>
<proteinExistence type="predicted"/>
<dbReference type="AlphaFoldDB" id="A0A316ZAA6"/>
<dbReference type="Proteomes" id="UP000245946">
    <property type="component" value="Unassembled WGS sequence"/>
</dbReference>
<evidence type="ECO:0000313" key="3">
    <source>
        <dbReference type="Proteomes" id="UP000245946"/>
    </source>
</evidence>
<name>A0A316ZAA6_9BASI</name>
<evidence type="ECO:0000256" key="1">
    <source>
        <dbReference type="SAM" id="SignalP"/>
    </source>
</evidence>
<dbReference type="EMBL" id="KZ819291">
    <property type="protein sequence ID" value="PWN98511.1"/>
    <property type="molecule type" value="Genomic_DNA"/>
</dbReference>
<organism evidence="2 3">
    <name type="scientific">Tilletiopsis washingtonensis</name>
    <dbReference type="NCBI Taxonomy" id="58919"/>
    <lineage>
        <taxon>Eukaryota</taxon>
        <taxon>Fungi</taxon>
        <taxon>Dikarya</taxon>
        <taxon>Basidiomycota</taxon>
        <taxon>Ustilaginomycotina</taxon>
        <taxon>Exobasidiomycetes</taxon>
        <taxon>Entylomatales</taxon>
        <taxon>Entylomatales incertae sedis</taxon>
        <taxon>Tilletiopsis</taxon>
    </lineage>
</organism>
<reference evidence="2 3" key="1">
    <citation type="journal article" date="2018" name="Mol. Biol. Evol.">
        <title>Broad Genomic Sampling Reveals a Smut Pathogenic Ancestry of the Fungal Clade Ustilaginomycotina.</title>
        <authorList>
            <person name="Kijpornyongpan T."/>
            <person name="Mondo S.J."/>
            <person name="Barry K."/>
            <person name="Sandor L."/>
            <person name="Lee J."/>
            <person name="Lipzen A."/>
            <person name="Pangilinan J."/>
            <person name="LaButti K."/>
            <person name="Hainaut M."/>
            <person name="Henrissat B."/>
            <person name="Grigoriev I.V."/>
            <person name="Spatafora J.W."/>
            <person name="Aime M.C."/>
        </authorList>
    </citation>
    <scope>NUCLEOTIDE SEQUENCE [LARGE SCALE GENOMIC DNA]</scope>
    <source>
        <strain evidence="2 3">MCA 4186</strain>
    </source>
</reference>
<protein>
    <submittedName>
        <fullName evidence="2">Uncharacterized protein</fullName>
    </submittedName>
</protein>